<organism evidence="2 3">
    <name type="scientific">Plebeiibacterium marinum</name>
    <dbReference type="NCBI Taxonomy" id="2992111"/>
    <lineage>
        <taxon>Bacteria</taxon>
        <taxon>Pseudomonadati</taxon>
        <taxon>Bacteroidota</taxon>
        <taxon>Bacteroidia</taxon>
        <taxon>Marinilabiliales</taxon>
        <taxon>Marinilabiliaceae</taxon>
        <taxon>Plebeiibacterium</taxon>
    </lineage>
</organism>
<evidence type="ECO:0000313" key="2">
    <source>
        <dbReference type="EMBL" id="MCW3807192.1"/>
    </source>
</evidence>
<dbReference type="AlphaFoldDB" id="A0AAE3MGF9"/>
<feature type="chain" id="PRO_5042055729" description="Outer membrane protein beta-barrel domain-containing protein" evidence="1">
    <location>
        <begin position="21"/>
        <end position="275"/>
    </location>
</feature>
<feature type="signal peptide" evidence="1">
    <location>
        <begin position="1"/>
        <end position="20"/>
    </location>
</feature>
<dbReference type="Proteomes" id="UP001207408">
    <property type="component" value="Unassembled WGS sequence"/>
</dbReference>
<name>A0AAE3MGF9_9BACT</name>
<keyword evidence="1" id="KW-0732">Signal</keyword>
<proteinExistence type="predicted"/>
<keyword evidence="3" id="KW-1185">Reference proteome</keyword>
<sequence length="275" mass="31109">MHKSTIVAALALLFTCSIMAQNNTIQNKHGIAYLPQAYDWAIGADASPYLEYLGNLFNGTENNELDLGNQNLYFRYYITNKSAIRINLSIGNSTNKEFYYINNEANIDPLNMYNMVEDMKKTQKNSYSVLIGLQKSRGYGRLKGFYGLQVGYQYSKESIFYEYGNAFSAANQTPGNYWDFETSRPTEINKGKSNGITGGGFVGVEFYILPKICIGGECSLMYTKTWQSQSYSTFEQWSNDRVISVDIPETPGNKTSNLETARPATYSGLYLMFHF</sequence>
<reference evidence="2" key="1">
    <citation type="submission" date="2022-10" db="EMBL/GenBank/DDBJ databases">
        <authorList>
            <person name="Yu W.X."/>
        </authorList>
    </citation>
    <scope>NUCLEOTIDE SEQUENCE</scope>
    <source>
        <strain evidence="2">D04</strain>
    </source>
</reference>
<accession>A0AAE3MGF9</accession>
<evidence type="ECO:0000313" key="3">
    <source>
        <dbReference type="Proteomes" id="UP001207408"/>
    </source>
</evidence>
<dbReference type="RefSeq" id="WP_301201354.1">
    <property type="nucleotide sequence ID" value="NZ_JAPDPI010000040.1"/>
</dbReference>
<dbReference type="EMBL" id="JAPDPI010000040">
    <property type="protein sequence ID" value="MCW3807192.1"/>
    <property type="molecule type" value="Genomic_DNA"/>
</dbReference>
<evidence type="ECO:0008006" key="4">
    <source>
        <dbReference type="Google" id="ProtNLM"/>
    </source>
</evidence>
<comment type="caution">
    <text evidence="2">The sequence shown here is derived from an EMBL/GenBank/DDBJ whole genome shotgun (WGS) entry which is preliminary data.</text>
</comment>
<evidence type="ECO:0000256" key="1">
    <source>
        <dbReference type="SAM" id="SignalP"/>
    </source>
</evidence>
<protein>
    <recommendedName>
        <fullName evidence="4">Outer membrane protein beta-barrel domain-containing protein</fullName>
    </recommendedName>
</protein>
<gene>
    <name evidence="2" type="ORF">OM074_16265</name>
</gene>